<sequence length="233" mass="25661">MIVDGVGADLLLDPEDEEAGDVTSRLGADDKSFRLERRPIEDCVAEANKTNSPYAGLGAPLRERLKPDVPFCYGRDYSTQHLASHPQQQTVSVRVSRDLRQIGADRAKKLLPDWPDGASVSASVTTRKNGKPATLKYNCTPFEDQWQCSAAFCKTGSEADCAPQDIENAKATGCTTGESRTIYLRRGEKDFMMLGNANMGLQLETYCGQEKKTQSDDKVYRLEPMPLSACEGR</sequence>
<organism evidence="1 2">
    <name type="scientific">Methylocystis iwaonis</name>
    <dbReference type="NCBI Taxonomy" id="2885079"/>
    <lineage>
        <taxon>Bacteria</taxon>
        <taxon>Pseudomonadati</taxon>
        <taxon>Pseudomonadota</taxon>
        <taxon>Alphaproteobacteria</taxon>
        <taxon>Hyphomicrobiales</taxon>
        <taxon>Methylocystaceae</taxon>
        <taxon>Methylocystis</taxon>
    </lineage>
</organism>
<accession>A0ABN6VDC0</accession>
<reference evidence="1 2" key="1">
    <citation type="journal article" date="2023" name="Int. J. Syst. Evol. Microbiol.">
        <title>Methylocystis iwaonis sp. nov., a type II methane-oxidizing bacterium from surface soil of a rice paddy field in Japan, and emended description of the genus Methylocystis (ex Whittenbury et al. 1970) Bowman et al. 1993.</title>
        <authorList>
            <person name="Kaise H."/>
            <person name="Sawadogo J.B."/>
            <person name="Alam M.S."/>
            <person name="Ueno C."/>
            <person name="Dianou D."/>
            <person name="Shinjo R."/>
            <person name="Asakawa S."/>
        </authorList>
    </citation>
    <scope>NUCLEOTIDE SEQUENCE [LARGE SCALE GENOMIC DNA]</scope>
    <source>
        <strain evidence="1 2">SS37A-Re</strain>
    </source>
</reference>
<dbReference type="EMBL" id="AP027142">
    <property type="protein sequence ID" value="BDV33235.1"/>
    <property type="molecule type" value="Genomic_DNA"/>
</dbReference>
<evidence type="ECO:0000313" key="2">
    <source>
        <dbReference type="Proteomes" id="UP001317629"/>
    </source>
</evidence>
<evidence type="ECO:0000313" key="1">
    <source>
        <dbReference type="EMBL" id="BDV33235.1"/>
    </source>
</evidence>
<name>A0ABN6VDC0_9HYPH</name>
<dbReference type="Proteomes" id="UP001317629">
    <property type="component" value="Chromosome"/>
</dbReference>
<proteinExistence type="predicted"/>
<keyword evidence="2" id="KW-1185">Reference proteome</keyword>
<gene>
    <name evidence="1" type="ORF">SS37A_07640</name>
</gene>
<protein>
    <submittedName>
        <fullName evidence="1">Uncharacterized protein</fullName>
    </submittedName>
</protein>
<dbReference type="RefSeq" id="WP_281930596.1">
    <property type="nucleotide sequence ID" value="NZ_AP027142.1"/>
</dbReference>